<name>A0AAE0HNA4_9PEZI</name>
<dbReference type="InterPro" id="IPR001138">
    <property type="entry name" value="Zn2Cys6_DnaBD"/>
</dbReference>
<dbReference type="CDD" id="cd00067">
    <property type="entry name" value="GAL4"/>
    <property type="match status" value="1"/>
</dbReference>
<dbReference type="Gene3D" id="4.10.240.10">
    <property type="entry name" value="Zn(2)-C6 fungal-type DNA-binding domain"/>
    <property type="match status" value="1"/>
</dbReference>
<dbReference type="GO" id="GO:0000981">
    <property type="term" value="F:DNA-binding transcription factor activity, RNA polymerase II-specific"/>
    <property type="evidence" value="ECO:0007669"/>
    <property type="project" value="InterPro"/>
</dbReference>
<keyword evidence="1" id="KW-0539">Nucleus</keyword>
<dbReference type="InterPro" id="IPR053178">
    <property type="entry name" value="Osmoadaptation_assoc"/>
</dbReference>
<organism evidence="3 4">
    <name type="scientific">Chaetomium fimeti</name>
    <dbReference type="NCBI Taxonomy" id="1854472"/>
    <lineage>
        <taxon>Eukaryota</taxon>
        <taxon>Fungi</taxon>
        <taxon>Dikarya</taxon>
        <taxon>Ascomycota</taxon>
        <taxon>Pezizomycotina</taxon>
        <taxon>Sordariomycetes</taxon>
        <taxon>Sordariomycetidae</taxon>
        <taxon>Sordariales</taxon>
        <taxon>Chaetomiaceae</taxon>
        <taxon>Chaetomium</taxon>
    </lineage>
</organism>
<dbReference type="GeneID" id="87840069"/>
<comment type="caution">
    <text evidence="3">The sequence shown here is derived from an EMBL/GenBank/DDBJ whole genome shotgun (WGS) entry which is preliminary data.</text>
</comment>
<dbReference type="Proteomes" id="UP001278766">
    <property type="component" value="Unassembled WGS sequence"/>
</dbReference>
<evidence type="ECO:0000313" key="3">
    <source>
        <dbReference type="EMBL" id="KAK3298761.1"/>
    </source>
</evidence>
<accession>A0AAE0HNA4</accession>
<protein>
    <recommendedName>
        <fullName evidence="2">Zn(2)-C6 fungal-type domain-containing protein</fullName>
    </recommendedName>
</protein>
<dbReference type="AlphaFoldDB" id="A0AAE0HNA4"/>
<reference evidence="3" key="2">
    <citation type="submission" date="2023-06" db="EMBL/GenBank/DDBJ databases">
        <authorList>
            <consortium name="Lawrence Berkeley National Laboratory"/>
            <person name="Haridas S."/>
            <person name="Hensen N."/>
            <person name="Bonometti L."/>
            <person name="Westerberg I."/>
            <person name="Brannstrom I.O."/>
            <person name="Guillou S."/>
            <person name="Cros-Aarteil S."/>
            <person name="Calhoun S."/>
            <person name="Kuo A."/>
            <person name="Mondo S."/>
            <person name="Pangilinan J."/>
            <person name="Riley R."/>
            <person name="Labutti K."/>
            <person name="Andreopoulos B."/>
            <person name="Lipzen A."/>
            <person name="Chen C."/>
            <person name="Yanf M."/>
            <person name="Daum C."/>
            <person name="Ng V."/>
            <person name="Clum A."/>
            <person name="Steindorff A."/>
            <person name="Ohm R."/>
            <person name="Martin F."/>
            <person name="Silar P."/>
            <person name="Natvig D."/>
            <person name="Lalanne C."/>
            <person name="Gautier V."/>
            <person name="Ament-Velasquez S.L."/>
            <person name="Kruys A."/>
            <person name="Hutchinson M.I."/>
            <person name="Powell A.J."/>
            <person name="Barry K."/>
            <person name="Miller A.N."/>
            <person name="Grigoriev I.V."/>
            <person name="Debuchy R."/>
            <person name="Gladieux P."/>
            <person name="Thoren M.H."/>
            <person name="Johannesson H."/>
        </authorList>
    </citation>
    <scope>NUCLEOTIDE SEQUENCE</scope>
    <source>
        <strain evidence="3">CBS 168.71</strain>
    </source>
</reference>
<reference evidence="3" key="1">
    <citation type="journal article" date="2023" name="Mol. Phylogenet. Evol.">
        <title>Genome-scale phylogeny and comparative genomics of the fungal order Sordariales.</title>
        <authorList>
            <person name="Hensen N."/>
            <person name="Bonometti L."/>
            <person name="Westerberg I."/>
            <person name="Brannstrom I.O."/>
            <person name="Guillou S."/>
            <person name="Cros-Aarteil S."/>
            <person name="Calhoun S."/>
            <person name="Haridas S."/>
            <person name="Kuo A."/>
            <person name="Mondo S."/>
            <person name="Pangilinan J."/>
            <person name="Riley R."/>
            <person name="LaButti K."/>
            <person name="Andreopoulos B."/>
            <person name="Lipzen A."/>
            <person name="Chen C."/>
            <person name="Yan M."/>
            <person name="Daum C."/>
            <person name="Ng V."/>
            <person name="Clum A."/>
            <person name="Steindorff A."/>
            <person name="Ohm R.A."/>
            <person name="Martin F."/>
            <person name="Silar P."/>
            <person name="Natvig D.O."/>
            <person name="Lalanne C."/>
            <person name="Gautier V."/>
            <person name="Ament-Velasquez S.L."/>
            <person name="Kruys A."/>
            <person name="Hutchinson M.I."/>
            <person name="Powell A.J."/>
            <person name="Barry K."/>
            <person name="Miller A.N."/>
            <person name="Grigoriev I.V."/>
            <person name="Debuchy R."/>
            <person name="Gladieux P."/>
            <person name="Hiltunen Thoren M."/>
            <person name="Johannesson H."/>
        </authorList>
    </citation>
    <scope>NUCLEOTIDE SEQUENCE</scope>
    <source>
        <strain evidence="3">CBS 168.71</strain>
    </source>
</reference>
<feature type="domain" description="Zn(2)-C6 fungal-type" evidence="2">
    <location>
        <begin position="73"/>
        <end position="100"/>
    </location>
</feature>
<keyword evidence="4" id="KW-1185">Reference proteome</keyword>
<evidence type="ECO:0000259" key="2">
    <source>
        <dbReference type="PROSITE" id="PS50048"/>
    </source>
</evidence>
<evidence type="ECO:0000256" key="1">
    <source>
        <dbReference type="ARBA" id="ARBA00023242"/>
    </source>
</evidence>
<dbReference type="RefSeq" id="XP_062662275.1">
    <property type="nucleotide sequence ID" value="XM_062803121.1"/>
</dbReference>
<dbReference type="InterPro" id="IPR036864">
    <property type="entry name" value="Zn2-C6_fun-type_DNA-bd_sf"/>
</dbReference>
<dbReference type="EMBL" id="JAUEPN010000002">
    <property type="protein sequence ID" value="KAK3298761.1"/>
    <property type="molecule type" value="Genomic_DNA"/>
</dbReference>
<sequence length="559" mass="62678">MTNSPLTNGLITAKQQGFQAACPIERDRAGSTVINRASNPPPSLDSGKVRKSLNQLRLKHLIAMGRLPTSGYCQTCRKRRVKCDKARPTCARCISSGHTCGGYELPMRMKVLGVHSEHDGTQRMVQVTSPEPTTTLARLPHVPSPTADLRLLRNEQQTSPPYFFAKYGWAPLWRPLILSVTTSGFPEINRVCFYAISYGYTGLGRGDSALKARGGQLYGHVLREVHSLLLQPAKPQLAELCSTLILMAMYEFAMNKIRGDAPPHHAGITNILQYCGPDIFQNDKLLPVYRSCRTLLICQALFRKERCFLEDEPWKTLPWQKLPKTFEDRLLDIIVDLPGIAEAVVGHHDRAACLDRINTAATALQVWRWDWHRAHSRSAHLVRHPGSPADKTRTMPFVVSLMLQANLEFDSPRLALDVLYYNAALLYLMQLDACARGQPSQQPERLSPEDERYVRRQAAAAAAHDGNPLLLPGQARFRCQAAAEAYMTLSCITRMLGTTPTRQTMITPTAIGILYWVLRDQLQLGEDWLALLLSKHAFFHDAQRVFDGFYVSARVDKSA</sequence>
<gene>
    <name evidence="3" type="ORF">B0H64DRAFT_386095</name>
</gene>
<dbReference type="PANTHER" id="PTHR38111">
    <property type="entry name" value="ZN(2)-C6 FUNGAL-TYPE DOMAIN-CONTAINING PROTEIN-RELATED"/>
    <property type="match status" value="1"/>
</dbReference>
<dbReference type="SUPFAM" id="SSF57701">
    <property type="entry name" value="Zn2/Cys6 DNA-binding domain"/>
    <property type="match status" value="1"/>
</dbReference>
<dbReference type="Pfam" id="PF00172">
    <property type="entry name" value="Zn_clus"/>
    <property type="match status" value="1"/>
</dbReference>
<dbReference type="PANTHER" id="PTHR38111:SF2">
    <property type="entry name" value="FINGER DOMAIN PROTEIN, PUTATIVE (AFU_ORTHOLOGUE AFUA_1G01560)-RELATED"/>
    <property type="match status" value="1"/>
</dbReference>
<dbReference type="SMART" id="SM00066">
    <property type="entry name" value="GAL4"/>
    <property type="match status" value="1"/>
</dbReference>
<proteinExistence type="predicted"/>
<evidence type="ECO:0000313" key="4">
    <source>
        <dbReference type="Proteomes" id="UP001278766"/>
    </source>
</evidence>
<dbReference type="PROSITE" id="PS50048">
    <property type="entry name" value="ZN2_CY6_FUNGAL_2"/>
    <property type="match status" value="1"/>
</dbReference>
<dbReference type="GO" id="GO:0008270">
    <property type="term" value="F:zinc ion binding"/>
    <property type="evidence" value="ECO:0007669"/>
    <property type="project" value="InterPro"/>
</dbReference>